<dbReference type="InterPro" id="IPR007055">
    <property type="entry name" value="BON_dom"/>
</dbReference>
<dbReference type="PROSITE" id="PS50914">
    <property type="entry name" value="BON"/>
    <property type="match status" value="1"/>
</dbReference>
<dbReference type="OrthoDB" id="7360581at2"/>
<dbReference type="SMART" id="SM00749">
    <property type="entry name" value="BON"/>
    <property type="match status" value="1"/>
</dbReference>
<accession>A0A432ZUG2</accession>
<dbReference type="PROSITE" id="PS51257">
    <property type="entry name" value="PROKAR_LIPOPROTEIN"/>
    <property type="match status" value="1"/>
</dbReference>
<dbReference type="PANTHER" id="PTHR34606">
    <property type="entry name" value="BON DOMAIN-CONTAINING PROTEIN"/>
    <property type="match status" value="1"/>
</dbReference>
<dbReference type="Gene3D" id="6.10.140.1430">
    <property type="match status" value="1"/>
</dbReference>
<keyword evidence="2" id="KW-0732">Signal</keyword>
<protein>
    <recommendedName>
        <fullName evidence="3">BON domain-containing protein</fullName>
    </recommendedName>
</protein>
<dbReference type="AlphaFoldDB" id="A0A432ZUG2"/>
<dbReference type="EMBL" id="PIQH01000001">
    <property type="protein sequence ID" value="RUO81533.1"/>
    <property type="molecule type" value="Genomic_DNA"/>
</dbReference>
<proteinExistence type="predicted"/>
<evidence type="ECO:0000259" key="3">
    <source>
        <dbReference type="PROSITE" id="PS50914"/>
    </source>
</evidence>
<evidence type="ECO:0000256" key="2">
    <source>
        <dbReference type="SAM" id="SignalP"/>
    </source>
</evidence>
<evidence type="ECO:0000313" key="4">
    <source>
        <dbReference type="EMBL" id="RUO81533.1"/>
    </source>
</evidence>
<evidence type="ECO:0000313" key="5">
    <source>
        <dbReference type="Proteomes" id="UP000287996"/>
    </source>
</evidence>
<dbReference type="InterPro" id="IPR014004">
    <property type="entry name" value="Transpt-assoc_nodulatn_dom_bac"/>
</dbReference>
<sequence length="134" mass="14369">MKQHKWMISSTAMALSLLILGGCSEASRDTAQDKTEQAMESAKETASDIADATQEKMQQAGEYVDDAVLTTRVKAALIEDDNLSDSNINVETVNGTVMLTGTVKQEADIDTAENLASNVEGVKDVETDIQVEGE</sequence>
<feature type="chain" id="PRO_5019290980" description="BON domain-containing protein" evidence="2">
    <location>
        <begin position="27"/>
        <end position="134"/>
    </location>
</feature>
<dbReference type="RefSeq" id="WP_126840874.1">
    <property type="nucleotide sequence ID" value="NZ_PIQH01000001.1"/>
</dbReference>
<dbReference type="Gene3D" id="3.30.1340.30">
    <property type="match status" value="1"/>
</dbReference>
<feature type="region of interest" description="Disordered" evidence="1">
    <location>
        <begin position="28"/>
        <end position="48"/>
    </location>
</feature>
<reference evidence="4 5" key="1">
    <citation type="journal article" date="2011" name="Front. Microbiol.">
        <title>Genomic signatures of strain selection and enhancement in Bacillus atrophaeus var. globigii, a historical biowarfare simulant.</title>
        <authorList>
            <person name="Gibbons H.S."/>
            <person name="Broomall S.M."/>
            <person name="McNew L.A."/>
            <person name="Daligault H."/>
            <person name="Chapman C."/>
            <person name="Bruce D."/>
            <person name="Karavis M."/>
            <person name="Krepps M."/>
            <person name="McGregor P.A."/>
            <person name="Hong C."/>
            <person name="Park K.H."/>
            <person name="Akmal A."/>
            <person name="Feldman A."/>
            <person name="Lin J.S."/>
            <person name="Chang W.E."/>
            <person name="Higgs B.W."/>
            <person name="Demirev P."/>
            <person name="Lindquist J."/>
            <person name="Liem A."/>
            <person name="Fochler E."/>
            <person name="Read T.D."/>
            <person name="Tapia R."/>
            <person name="Johnson S."/>
            <person name="Bishop-Lilly K.A."/>
            <person name="Detter C."/>
            <person name="Han C."/>
            <person name="Sozhamannan S."/>
            <person name="Rosenzweig C.N."/>
            <person name="Skowronski E.W."/>
        </authorList>
    </citation>
    <scope>NUCLEOTIDE SEQUENCE [LARGE SCALE GENOMIC DNA]</scope>
    <source>
        <strain evidence="4 5">CC-PW-9</strain>
    </source>
</reference>
<organism evidence="4 5">
    <name type="scientific">Idiomarina tyrosinivorans</name>
    <dbReference type="NCBI Taxonomy" id="1445662"/>
    <lineage>
        <taxon>Bacteria</taxon>
        <taxon>Pseudomonadati</taxon>
        <taxon>Pseudomonadota</taxon>
        <taxon>Gammaproteobacteria</taxon>
        <taxon>Alteromonadales</taxon>
        <taxon>Idiomarinaceae</taxon>
        <taxon>Idiomarina</taxon>
    </lineage>
</organism>
<gene>
    <name evidence="4" type="ORF">CWI84_01900</name>
</gene>
<feature type="domain" description="BON" evidence="3">
    <location>
        <begin position="65"/>
        <end position="133"/>
    </location>
</feature>
<feature type="compositionally biased region" description="Basic and acidic residues" evidence="1">
    <location>
        <begin position="28"/>
        <end position="46"/>
    </location>
</feature>
<feature type="signal peptide" evidence="2">
    <location>
        <begin position="1"/>
        <end position="26"/>
    </location>
</feature>
<keyword evidence="5" id="KW-1185">Reference proteome</keyword>
<dbReference type="Pfam" id="PF04972">
    <property type="entry name" value="BON"/>
    <property type="match status" value="1"/>
</dbReference>
<dbReference type="Proteomes" id="UP000287996">
    <property type="component" value="Unassembled WGS sequence"/>
</dbReference>
<dbReference type="PANTHER" id="PTHR34606:SF16">
    <property type="entry name" value="BON DOMAIN-CONTAINING PROTEIN"/>
    <property type="match status" value="1"/>
</dbReference>
<name>A0A432ZUG2_9GAMM</name>
<evidence type="ECO:0000256" key="1">
    <source>
        <dbReference type="SAM" id="MobiDB-lite"/>
    </source>
</evidence>
<comment type="caution">
    <text evidence="4">The sequence shown here is derived from an EMBL/GenBank/DDBJ whole genome shotgun (WGS) entry which is preliminary data.</text>
</comment>
<dbReference type="InterPro" id="IPR051686">
    <property type="entry name" value="Lipoprotein_DolP"/>
</dbReference>